<dbReference type="PROSITE" id="PS50931">
    <property type="entry name" value="HTH_LYSR"/>
    <property type="match status" value="1"/>
</dbReference>
<dbReference type="SUPFAM" id="SSF46785">
    <property type="entry name" value="Winged helix' DNA-binding domain"/>
    <property type="match status" value="1"/>
</dbReference>
<dbReference type="InterPro" id="IPR050950">
    <property type="entry name" value="HTH-type_LysR_regulators"/>
</dbReference>
<organism evidence="6 7">
    <name type="scientific">Aureimonas altamirensis</name>
    <dbReference type="NCBI Taxonomy" id="370622"/>
    <lineage>
        <taxon>Bacteria</taxon>
        <taxon>Pseudomonadati</taxon>
        <taxon>Pseudomonadota</taxon>
        <taxon>Alphaproteobacteria</taxon>
        <taxon>Hyphomicrobiales</taxon>
        <taxon>Aurantimonadaceae</taxon>
        <taxon>Aureimonas</taxon>
    </lineage>
</organism>
<dbReference type="GO" id="GO:0005829">
    <property type="term" value="C:cytosol"/>
    <property type="evidence" value="ECO:0007669"/>
    <property type="project" value="TreeGrafter"/>
</dbReference>
<dbReference type="OrthoDB" id="9814165at2"/>
<reference evidence="6 7" key="1">
    <citation type="submission" date="2014-09" db="EMBL/GenBank/DDBJ databases">
        <title>Isolation and characterization of Aurantimonas altamirensis ON-56566 from clinical sample following a dog bite.</title>
        <authorList>
            <person name="Eshaghi A."/>
            <person name="Li A."/>
            <person name="Shahinas D."/>
            <person name="Bahn P."/>
            <person name="Kus J.V."/>
            <person name="Patel S.N."/>
        </authorList>
    </citation>
    <scope>NUCLEOTIDE SEQUENCE [LARGE SCALE GENOMIC DNA]</scope>
    <source>
        <strain evidence="6 7">ON-56566</strain>
    </source>
</reference>
<evidence type="ECO:0000313" key="6">
    <source>
        <dbReference type="EMBL" id="KHJ56333.1"/>
    </source>
</evidence>
<dbReference type="Pfam" id="PF00126">
    <property type="entry name" value="HTH_1"/>
    <property type="match status" value="1"/>
</dbReference>
<dbReference type="GO" id="GO:0003677">
    <property type="term" value="F:DNA binding"/>
    <property type="evidence" value="ECO:0007669"/>
    <property type="project" value="UniProtKB-KW"/>
</dbReference>
<dbReference type="Gene3D" id="3.40.190.290">
    <property type="match status" value="1"/>
</dbReference>
<dbReference type="STRING" id="370622.LA66_07270"/>
<dbReference type="EMBL" id="JRFJ01000001">
    <property type="protein sequence ID" value="KHJ56333.1"/>
    <property type="molecule type" value="Genomic_DNA"/>
</dbReference>
<keyword evidence="3" id="KW-0238">DNA-binding</keyword>
<keyword evidence="4" id="KW-0804">Transcription</keyword>
<feature type="domain" description="HTH lysR-type" evidence="5">
    <location>
        <begin position="13"/>
        <end position="70"/>
    </location>
</feature>
<evidence type="ECO:0000256" key="2">
    <source>
        <dbReference type="ARBA" id="ARBA00023015"/>
    </source>
</evidence>
<dbReference type="InterPro" id="IPR036390">
    <property type="entry name" value="WH_DNA-bd_sf"/>
</dbReference>
<sequence>MMELLMSTIDPNLSIKQMRAVQTVARYSSFIAASVDMRMSQPGISRLIRTAEEELGVTLFHRSTRQVIMTSAGLQLLPVIDRMLAEFDLAATALSSMRSSHQGHVIVASPMSIANRMLAEIVANFRHHHPDVTVEIREALRSEVVHQIRFGVVDFGLASFMEGDDDLVVEELCDVAYHVVVPAGHGFATRQKVSLKELSGEPLISLPPHSIIRQIFDGAAAREGYTLNHQVIVSSPVSIFSLVESGAGIAIQNGASVRSHLNEKLAACPVDPPRLTSQIAIVRLKSRLMSPGAESFMQVVSEFFRTHPCT</sequence>
<dbReference type="Pfam" id="PF03466">
    <property type="entry name" value="LysR_substrate"/>
    <property type="match status" value="1"/>
</dbReference>
<evidence type="ECO:0000256" key="1">
    <source>
        <dbReference type="ARBA" id="ARBA00009437"/>
    </source>
</evidence>
<gene>
    <name evidence="6" type="ORF">LA66_07270</name>
</gene>
<dbReference type="PANTHER" id="PTHR30419:SF8">
    <property type="entry name" value="NITROGEN ASSIMILATION TRANSCRIPTIONAL ACTIVATOR-RELATED"/>
    <property type="match status" value="1"/>
</dbReference>
<keyword evidence="2" id="KW-0805">Transcription regulation</keyword>
<protein>
    <recommendedName>
        <fullName evidence="5">HTH lysR-type domain-containing protein</fullName>
    </recommendedName>
</protein>
<evidence type="ECO:0000313" key="7">
    <source>
        <dbReference type="Proteomes" id="UP000030826"/>
    </source>
</evidence>
<evidence type="ECO:0000256" key="3">
    <source>
        <dbReference type="ARBA" id="ARBA00023125"/>
    </source>
</evidence>
<dbReference type="PANTHER" id="PTHR30419">
    <property type="entry name" value="HTH-TYPE TRANSCRIPTIONAL REGULATOR YBHD"/>
    <property type="match status" value="1"/>
</dbReference>
<dbReference type="AlphaFoldDB" id="A0A0B1Q660"/>
<dbReference type="InterPro" id="IPR036388">
    <property type="entry name" value="WH-like_DNA-bd_sf"/>
</dbReference>
<accession>A0A0B1Q660</accession>
<dbReference type="InterPro" id="IPR000847">
    <property type="entry name" value="LysR_HTH_N"/>
</dbReference>
<evidence type="ECO:0000256" key="4">
    <source>
        <dbReference type="ARBA" id="ARBA00023163"/>
    </source>
</evidence>
<dbReference type="Proteomes" id="UP000030826">
    <property type="component" value="Unassembled WGS sequence"/>
</dbReference>
<dbReference type="RefSeq" id="WP_039190005.1">
    <property type="nucleotide sequence ID" value="NZ_JRFJ01000001.1"/>
</dbReference>
<comment type="similarity">
    <text evidence="1">Belongs to the LysR transcriptional regulatory family.</text>
</comment>
<dbReference type="SUPFAM" id="SSF53850">
    <property type="entry name" value="Periplasmic binding protein-like II"/>
    <property type="match status" value="1"/>
</dbReference>
<dbReference type="Gene3D" id="1.10.10.10">
    <property type="entry name" value="Winged helix-like DNA-binding domain superfamily/Winged helix DNA-binding domain"/>
    <property type="match status" value="1"/>
</dbReference>
<dbReference type="InterPro" id="IPR005119">
    <property type="entry name" value="LysR_subst-bd"/>
</dbReference>
<dbReference type="GO" id="GO:0003700">
    <property type="term" value="F:DNA-binding transcription factor activity"/>
    <property type="evidence" value="ECO:0007669"/>
    <property type="project" value="InterPro"/>
</dbReference>
<comment type="caution">
    <text evidence="6">The sequence shown here is derived from an EMBL/GenBank/DDBJ whole genome shotgun (WGS) entry which is preliminary data.</text>
</comment>
<proteinExistence type="inferred from homology"/>
<evidence type="ECO:0000259" key="5">
    <source>
        <dbReference type="PROSITE" id="PS50931"/>
    </source>
</evidence>
<name>A0A0B1Q660_9HYPH</name>